<dbReference type="SUPFAM" id="SSF56436">
    <property type="entry name" value="C-type lectin-like"/>
    <property type="match status" value="1"/>
</dbReference>
<dbReference type="InterPro" id="IPR001304">
    <property type="entry name" value="C-type_lectin-like"/>
</dbReference>
<evidence type="ECO:0000313" key="5">
    <source>
        <dbReference type="Proteomes" id="UP001054857"/>
    </source>
</evidence>
<dbReference type="EMBL" id="BMAR01000005">
    <property type="protein sequence ID" value="GFR43152.1"/>
    <property type="molecule type" value="Genomic_DNA"/>
</dbReference>
<feature type="non-terminal residue" evidence="4">
    <location>
        <position position="549"/>
    </location>
</feature>
<comment type="caution">
    <text evidence="4">The sequence shown here is derived from an EMBL/GenBank/DDBJ whole genome shotgun (WGS) entry which is preliminary data.</text>
</comment>
<feature type="compositionally biased region" description="Pro residues" evidence="1">
    <location>
        <begin position="128"/>
        <end position="206"/>
    </location>
</feature>
<dbReference type="InterPro" id="IPR016187">
    <property type="entry name" value="CTDL_fold"/>
</dbReference>
<dbReference type="Proteomes" id="UP001054857">
    <property type="component" value="Unassembled WGS sequence"/>
</dbReference>
<accession>A0AAD3DMF7</accession>
<evidence type="ECO:0000256" key="1">
    <source>
        <dbReference type="SAM" id="MobiDB-lite"/>
    </source>
</evidence>
<dbReference type="CDD" id="cd00037">
    <property type="entry name" value="CLECT"/>
    <property type="match status" value="1"/>
</dbReference>
<evidence type="ECO:0000313" key="4">
    <source>
        <dbReference type="EMBL" id="GFR43152.1"/>
    </source>
</evidence>
<sequence>PYTPAQAAVQSLYAPSHQISDEGPNEGPTKENLFTLRSLRVVYSSCHRVCLRLCYDARGVQPMIAQTNFVECRYFPLESLLLTFRMHMQMQLSSKLTRGQQLRHGRCRWHFLFVVLALRSGLSASQRPPQPPRPPPSPKPPTPPPSPFPSPPPVPSPPSPLPPSPPPLPPKPVPPSPEPPSLPTPPSPPSPPPVPPTLPPAPPSPPTNETTYLFSTPAGVYYLYRNKASWTTALEVCRARDMTLASWPDNQELYNIFAGAWEYTYAPEFWVGVLRRANKTEYEFADGGAVPAIDGLPIEEYIEVVDPTCVTDVRGCCASLTDRAVGRFVGPYQTPRGPRLLVRNCLSTLLYLCEASLPPSPSPPSPPYTPLAANLQLRFQLDYLSLTTTAGRLAAFRLRVAELLRKEYAANPTDVNVYEAYQDTDGSTVLRLLLSLPAAVDANSAASYLFRLTTSPSLVFDNTFRAQYLVGTPIYATLLGVVPRNAPPPAGALQQSSGDRSDGAPDRSRVGLLAGLVGGGGLALLMGGVVGYLALARRRAALRAVQEVH</sequence>
<name>A0AAD3DMF7_9CHLO</name>
<dbReference type="Gene3D" id="3.10.100.10">
    <property type="entry name" value="Mannose-Binding Protein A, subunit A"/>
    <property type="match status" value="1"/>
</dbReference>
<dbReference type="PANTHER" id="PTHR24216">
    <property type="entry name" value="PAXILLIN-RELATED"/>
    <property type="match status" value="1"/>
</dbReference>
<feature type="region of interest" description="Disordered" evidence="1">
    <location>
        <begin position="123"/>
        <end position="211"/>
    </location>
</feature>
<keyword evidence="2" id="KW-0812">Transmembrane</keyword>
<dbReference type="PROSITE" id="PS50041">
    <property type="entry name" value="C_TYPE_LECTIN_2"/>
    <property type="match status" value="1"/>
</dbReference>
<evidence type="ECO:0000259" key="3">
    <source>
        <dbReference type="PROSITE" id="PS50041"/>
    </source>
</evidence>
<reference evidence="4 5" key="1">
    <citation type="journal article" date="2021" name="Sci. Rep.">
        <title>Genome sequencing of the multicellular alga Astrephomene provides insights into convergent evolution of germ-soma differentiation.</title>
        <authorList>
            <person name="Yamashita S."/>
            <person name="Yamamoto K."/>
            <person name="Matsuzaki R."/>
            <person name="Suzuki S."/>
            <person name="Yamaguchi H."/>
            <person name="Hirooka S."/>
            <person name="Minakuchi Y."/>
            <person name="Miyagishima S."/>
            <person name="Kawachi M."/>
            <person name="Toyoda A."/>
            <person name="Nozaki H."/>
        </authorList>
    </citation>
    <scope>NUCLEOTIDE SEQUENCE [LARGE SCALE GENOMIC DNA]</scope>
    <source>
        <strain evidence="4 5">NIES-4017</strain>
    </source>
</reference>
<feature type="domain" description="C-type lectin" evidence="3">
    <location>
        <begin position="221"/>
        <end position="354"/>
    </location>
</feature>
<protein>
    <recommendedName>
        <fullName evidence="3">C-type lectin domain-containing protein</fullName>
    </recommendedName>
</protein>
<dbReference type="InterPro" id="IPR016186">
    <property type="entry name" value="C-type_lectin-like/link_sf"/>
</dbReference>
<dbReference type="AlphaFoldDB" id="A0AAD3DMF7"/>
<keyword evidence="2" id="KW-0472">Membrane</keyword>
<gene>
    <name evidence="4" type="ORF">Agub_g4195</name>
</gene>
<evidence type="ECO:0000256" key="2">
    <source>
        <dbReference type="SAM" id="Phobius"/>
    </source>
</evidence>
<keyword evidence="5" id="KW-1185">Reference proteome</keyword>
<feature type="transmembrane region" description="Helical" evidence="2">
    <location>
        <begin position="510"/>
        <end position="535"/>
    </location>
</feature>
<dbReference type="PRINTS" id="PR01217">
    <property type="entry name" value="PRICHEXTENSN"/>
</dbReference>
<dbReference type="PANTHER" id="PTHR24216:SF65">
    <property type="entry name" value="PAXILLIN-LIKE PROTEIN 1"/>
    <property type="match status" value="1"/>
</dbReference>
<organism evidence="4 5">
    <name type="scientific">Astrephomene gubernaculifera</name>
    <dbReference type="NCBI Taxonomy" id="47775"/>
    <lineage>
        <taxon>Eukaryota</taxon>
        <taxon>Viridiplantae</taxon>
        <taxon>Chlorophyta</taxon>
        <taxon>core chlorophytes</taxon>
        <taxon>Chlorophyceae</taxon>
        <taxon>CS clade</taxon>
        <taxon>Chlamydomonadales</taxon>
        <taxon>Astrephomenaceae</taxon>
        <taxon>Astrephomene</taxon>
    </lineage>
</organism>
<keyword evidence="2" id="KW-1133">Transmembrane helix</keyword>
<proteinExistence type="predicted"/>